<dbReference type="Gene3D" id="3.30.565.10">
    <property type="entry name" value="Histidine kinase-like ATPase, C-terminal domain"/>
    <property type="match status" value="1"/>
</dbReference>
<dbReference type="PANTHER" id="PTHR44936:SF10">
    <property type="entry name" value="SENSOR PROTEIN RSTB"/>
    <property type="match status" value="1"/>
</dbReference>
<comment type="catalytic activity">
    <reaction evidence="1">
        <text>ATP + protein L-histidine = ADP + protein N-phospho-L-histidine.</text>
        <dbReference type="EC" id="2.7.13.3"/>
    </reaction>
</comment>
<evidence type="ECO:0000256" key="4">
    <source>
        <dbReference type="ARBA" id="ARBA00022475"/>
    </source>
</evidence>
<dbReference type="EMBL" id="JACNEP010000003">
    <property type="protein sequence ID" value="MBC3765229.1"/>
    <property type="molecule type" value="Genomic_DNA"/>
</dbReference>
<feature type="domain" description="Histidine kinase" evidence="12">
    <location>
        <begin position="204"/>
        <end position="408"/>
    </location>
</feature>
<feature type="coiled-coil region" evidence="10">
    <location>
        <begin position="177"/>
        <end position="204"/>
    </location>
</feature>
<keyword evidence="10" id="KW-0175">Coiled coil</keyword>
<keyword evidence="11" id="KW-1133">Transmembrane helix</keyword>
<reference evidence="13" key="1">
    <citation type="journal article" date="2018" name="Int. J. Syst. Evol. Microbiol.">
        <title>Neptunicella marina gen. nov., sp. nov., isolated from surface seawater.</title>
        <authorList>
            <person name="Liu X."/>
            <person name="Lai Q."/>
            <person name="Du Y."/>
            <person name="Zhang X."/>
            <person name="Liu Z."/>
            <person name="Sun F."/>
            <person name="Shao Z."/>
        </authorList>
    </citation>
    <scope>NUCLEOTIDE SEQUENCE</scope>
    <source>
        <strain evidence="13">S27-2</strain>
    </source>
</reference>
<sequence length="409" mass="46567">MARLFISLYLVIALSLILLAASLDNLFYANTPPNEPAAEAVGHMVRQLYPKQDLHLLAQKADMTMQWIEPGSMVWPNNIEQKLNKGLPVVLHDKLDRQQLYVKMPDGRLLELTFPQQEKPATSYMLYSSIFFILLSIPLALWVWPLWRDLNALKTATQTLHADGSLAKVSLSRHSPLKTIASAFEQLSNEIKQLLLNKRELTGAVAHELRTPLARLKFAMALKPQSGSNKWQDMAKDISELEQLVQEMLDYSSMETQAPDMDMAEIPVKTLCQEMVKKLSYQHDKKLTIEGYEQFIMADGHFVQRALQNLLQNAIRYANKEVCLRITTQKQRVLIQVDDDGCGVEPELRERIFEPFYRPDSSRDRFKGGAGLGLAIVRRIQQWHHGNCTVETSPLGGARFILSYPAIQK</sequence>
<dbReference type="SMART" id="SM00387">
    <property type="entry name" value="HATPase_c"/>
    <property type="match status" value="1"/>
</dbReference>
<dbReference type="CDD" id="cd00082">
    <property type="entry name" value="HisKA"/>
    <property type="match status" value="1"/>
</dbReference>
<evidence type="ECO:0000256" key="8">
    <source>
        <dbReference type="ARBA" id="ARBA00022777"/>
    </source>
</evidence>
<reference evidence="13" key="2">
    <citation type="submission" date="2020-08" db="EMBL/GenBank/DDBJ databases">
        <authorList>
            <person name="Lai Q."/>
        </authorList>
    </citation>
    <scope>NUCLEOTIDE SEQUENCE</scope>
    <source>
        <strain evidence="13">S27-2</strain>
    </source>
</reference>
<feature type="transmembrane region" description="Helical" evidence="11">
    <location>
        <begin position="124"/>
        <end position="144"/>
    </location>
</feature>
<evidence type="ECO:0000256" key="3">
    <source>
        <dbReference type="ARBA" id="ARBA00012438"/>
    </source>
</evidence>
<evidence type="ECO:0000256" key="11">
    <source>
        <dbReference type="SAM" id="Phobius"/>
    </source>
</evidence>
<dbReference type="Gene3D" id="1.10.287.130">
    <property type="match status" value="1"/>
</dbReference>
<keyword evidence="11" id="KW-0812">Transmembrane</keyword>
<dbReference type="GO" id="GO:0005886">
    <property type="term" value="C:plasma membrane"/>
    <property type="evidence" value="ECO:0007669"/>
    <property type="project" value="UniProtKB-SubCell"/>
</dbReference>
<dbReference type="EC" id="2.7.13.3" evidence="3"/>
<dbReference type="InterPro" id="IPR050980">
    <property type="entry name" value="2C_sensor_his_kinase"/>
</dbReference>
<evidence type="ECO:0000256" key="2">
    <source>
        <dbReference type="ARBA" id="ARBA00004651"/>
    </source>
</evidence>
<dbReference type="SUPFAM" id="SSF47384">
    <property type="entry name" value="Homodimeric domain of signal transducing histidine kinase"/>
    <property type="match status" value="1"/>
</dbReference>
<dbReference type="PROSITE" id="PS50109">
    <property type="entry name" value="HIS_KIN"/>
    <property type="match status" value="1"/>
</dbReference>
<keyword evidence="4" id="KW-1003">Cell membrane</keyword>
<evidence type="ECO:0000256" key="5">
    <source>
        <dbReference type="ARBA" id="ARBA00022553"/>
    </source>
</evidence>
<name>A0A8J6IRU1_9ALTE</name>
<dbReference type="SMART" id="SM00388">
    <property type="entry name" value="HisKA"/>
    <property type="match status" value="1"/>
</dbReference>
<dbReference type="GO" id="GO:0005524">
    <property type="term" value="F:ATP binding"/>
    <property type="evidence" value="ECO:0007669"/>
    <property type="project" value="UniProtKB-KW"/>
</dbReference>
<dbReference type="SUPFAM" id="SSF55874">
    <property type="entry name" value="ATPase domain of HSP90 chaperone/DNA topoisomerase II/histidine kinase"/>
    <property type="match status" value="1"/>
</dbReference>
<dbReference type="InterPro" id="IPR005467">
    <property type="entry name" value="His_kinase_dom"/>
</dbReference>
<evidence type="ECO:0000256" key="6">
    <source>
        <dbReference type="ARBA" id="ARBA00022679"/>
    </source>
</evidence>
<evidence type="ECO:0000256" key="10">
    <source>
        <dbReference type="SAM" id="Coils"/>
    </source>
</evidence>
<dbReference type="Pfam" id="PF02518">
    <property type="entry name" value="HATPase_c"/>
    <property type="match status" value="1"/>
</dbReference>
<protein>
    <recommendedName>
        <fullName evidence="3">histidine kinase</fullName>
        <ecNumber evidence="3">2.7.13.3</ecNumber>
    </recommendedName>
</protein>
<evidence type="ECO:0000313" key="14">
    <source>
        <dbReference type="Proteomes" id="UP000601768"/>
    </source>
</evidence>
<comment type="subcellular location">
    <subcellularLocation>
        <location evidence="2">Cell membrane</location>
        <topology evidence="2">Multi-pass membrane protein</topology>
    </subcellularLocation>
</comment>
<proteinExistence type="predicted"/>
<keyword evidence="9" id="KW-0067">ATP-binding</keyword>
<accession>A0A8J6IRU1</accession>
<dbReference type="GO" id="GO:0000155">
    <property type="term" value="F:phosphorelay sensor kinase activity"/>
    <property type="evidence" value="ECO:0007669"/>
    <property type="project" value="InterPro"/>
</dbReference>
<dbReference type="AlphaFoldDB" id="A0A8J6IRU1"/>
<dbReference type="Proteomes" id="UP000601768">
    <property type="component" value="Unassembled WGS sequence"/>
</dbReference>
<organism evidence="13 14">
    <name type="scientific">Neptunicella marina</name>
    <dbReference type="NCBI Taxonomy" id="2125989"/>
    <lineage>
        <taxon>Bacteria</taxon>
        <taxon>Pseudomonadati</taxon>
        <taxon>Pseudomonadota</taxon>
        <taxon>Gammaproteobacteria</taxon>
        <taxon>Alteromonadales</taxon>
        <taxon>Alteromonadaceae</taxon>
        <taxon>Neptunicella</taxon>
    </lineage>
</organism>
<dbReference type="InterPro" id="IPR036097">
    <property type="entry name" value="HisK_dim/P_sf"/>
</dbReference>
<keyword evidence="5" id="KW-0597">Phosphoprotein</keyword>
<dbReference type="InterPro" id="IPR004358">
    <property type="entry name" value="Sig_transdc_His_kin-like_C"/>
</dbReference>
<dbReference type="InterPro" id="IPR003661">
    <property type="entry name" value="HisK_dim/P_dom"/>
</dbReference>
<keyword evidence="8 13" id="KW-0418">Kinase</keyword>
<evidence type="ECO:0000256" key="9">
    <source>
        <dbReference type="ARBA" id="ARBA00022840"/>
    </source>
</evidence>
<dbReference type="InterPro" id="IPR003594">
    <property type="entry name" value="HATPase_dom"/>
</dbReference>
<evidence type="ECO:0000256" key="1">
    <source>
        <dbReference type="ARBA" id="ARBA00000085"/>
    </source>
</evidence>
<evidence type="ECO:0000259" key="12">
    <source>
        <dbReference type="PROSITE" id="PS50109"/>
    </source>
</evidence>
<comment type="caution">
    <text evidence="13">The sequence shown here is derived from an EMBL/GenBank/DDBJ whole genome shotgun (WGS) entry which is preliminary data.</text>
</comment>
<dbReference type="Pfam" id="PF00512">
    <property type="entry name" value="HisKA"/>
    <property type="match status" value="1"/>
</dbReference>
<dbReference type="PRINTS" id="PR00344">
    <property type="entry name" value="BCTRLSENSOR"/>
</dbReference>
<evidence type="ECO:0000313" key="13">
    <source>
        <dbReference type="EMBL" id="MBC3765229.1"/>
    </source>
</evidence>
<keyword evidence="6" id="KW-0808">Transferase</keyword>
<keyword evidence="7" id="KW-0547">Nucleotide-binding</keyword>
<keyword evidence="11" id="KW-0472">Membrane</keyword>
<dbReference type="PANTHER" id="PTHR44936">
    <property type="entry name" value="SENSOR PROTEIN CREC"/>
    <property type="match status" value="1"/>
</dbReference>
<gene>
    <name evidence="13" type="ORF">H8B19_05035</name>
</gene>
<dbReference type="InterPro" id="IPR036890">
    <property type="entry name" value="HATPase_C_sf"/>
</dbReference>
<dbReference type="RefSeq" id="WP_186505706.1">
    <property type="nucleotide sequence ID" value="NZ_JACNEP010000003.1"/>
</dbReference>
<evidence type="ECO:0000256" key="7">
    <source>
        <dbReference type="ARBA" id="ARBA00022741"/>
    </source>
</evidence>
<keyword evidence="14" id="KW-1185">Reference proteome</keyword>